<feature type="chain" id="PRO_5046010879" description="Outer membrane protein beta-barrel domain-containing protein" evidence="1">
    <location>
        <begin position="22"/>
        <end position="222"/>
    </location>
</feature>
<proteinExistence type="predicted"/>
<feature type="signal peptide" evidence="1">
    <location>
        <begin position="1"/>
        <end position="21"/>
    </location>
</feature>
<sequence>MRKLKGFFLSGLCLTISLLCATSGLSQEITTSERDYKVRPVRLGIKLGFPNVAGGNLEYVTPLLNDRLSATLDYSIIKSDWILAEEEPDNTDNTSMDFSYFEIGLNYYLFKSGKGLYTGIGYNNFSFEGETSVESNGRDGTGFVDYKHGSLHVKLGAKLGGLFYFRPEIGYSFSSLPETISYIADYEDGTSETETFDLVEELAVPDIFFKGLMANIGIGFAF</sequence>
<dbReference type="Proteomes" id="UP000703674">
    <property type="component" value="Unassembled WGS sequence"/>
</dbReference>
<protein>
    <recommendedName>
        <fullName evidence="4">Outer membrane protein beta-barrel domain-containing protein</fullName>
    </recommendedName>
</protein>
<evidence type="ECO:0000256" key="1">
    <source>
        <dbReference type="SAM" id="SignalP"/>
    </source>
</evidence>
<evidence type="ECO:0000313" key="2">
    <source>
        <dbReference type="EMBL" id="NJW51397.1"/>
    </source>
</evidence>
<evidence type="ECO:0000313" key="3">
    <source>
        <dbReference type="Proteomes" id="UP000703674"/>
    </source>
</evidence>
<gene>
    <name evidence="2" type="ORF">HC175_00530</name>
</gene>
<accession>A0ABX1CUF6</accession>
<comment type="caution">
    <text evidence="2">The sequence shown here is derived from an EMBL/GenBank/DDBJ whole genome shotgun (WGS) entry which is preliminary data.</text>
</comment>
<dbReference type="EMBL" id="JAAVJR010000001">
    <property type="protein sequence ID" value="NJW51397.1"/>
    <property type="molecule type" value="Genomic_DNA"/>
</dbReference>
<keyword evidence="1" id="KW-0732">Signal</keyword>
<keyword evidence="3" id="KW-1185">Reference proteome</keyword>
<evidence type="ECO:0008006" key="4">
    <source>
        <dbReference type="Google" id="ProtNLM"/>
    </source>
</evidence>
<dbReference type="RefSeq" id="WP_168136569.1">
    <property type="nucleotide sequence ID" value="NZ_JAAVJR010000001.1"/>
</dbReference>
<name>A0ABX1CUF6_9FLAO</name>
<reference evidence="2 3" key="1">
    <citation type="submission" date="2020-03" db="EMBL/GenBank/DDBJ databases">
        <title>Salinimicrobium sp. nov, isolated from SCS.</title>
        <authorList>
            <person name="Cao W.R."/>
        </authorList>
    </citation>
    <scope>NUCLEOTIDE SEQUENCE [LARGE SCALE GENOMIC DNA]</scope>
    <source>
        <strain evidence="3">J15B91</strain>
    </source>
</reference>
<organism evidence="2 3">
    <name type="scientific">Salinimicrobium oceani</name>
    <dbReference type="NCBI Taxonomy" id="2722702"/>
    <lineage>
        <taxon>Bacteria</taxon>
        <taxon>Pseudomonadati</taxon>
        <taxon>Bacteroidota</taxon>
        <taxon>Flavobacteriia</taxon>
        <taxon>Flavobacteriales</taxon>
        <taxon>Flavobacteriaceae</taxon>
        <taxon>Salinimicrobium</taxon>
    </lineage>
</organism>